<evidence type="ECO:0008006" key="3">
    <source>
        <dbReference type="Google" id="ProtNLM"/>
    </source>
</evidence>
<proteinExistence type="predicted"/>
<evidence type="ECO:0000313" key="2">
    <source>
        <dbReference type="Proteomes" id="UP000016201"/>
    </source>
</evidence>
<dbReference type="Proteomes" id="UP000016201">
    <property type="component" value="Unassembled WGS sequence"/>
</dbReference>
<dbReference type="EMBL" id="AQFM01000040">
    <property type="protein sequence ID" value="EOR06022.1"/>
    <property type="molecule type" value="Genomic_DNA"/>
</dbReference>
<gene>
    <name evidence="1" type="ORF">I593_02840</name>
</gene>
<comment type="caution">
    <text evidence="1">The sequence shown here is derived from an EMBL/GenBank/DDBJ whole genome shotgun (WGS) entry which is preliminary data.</text>
</comment>
<dbReference type="eggNOG" id="ENOG5032Z4T">
    <property type="taxonomic scope" value="Bacteria"/>
</dbReference>
<accession>R9AUX8</accession>
<dbReference type="RefSeq" id="WP_016167868.1">
    <property type="nucleotide sequence ID" value="NZ_JHZG01000042.1"/>
</dbReference>
<evidence type="ECO:0000313" key="1">
    <source>
        <dbReference type="EMBL" id="EOR06022.1"/>
    </source>
</evidence>
<protein>
    <recommendedName>
        <fullName evidence="3">Phage tail protein</fullName>
    </recommendedName>
</protein>
<organism evidence="1 2">
    <name type="scientific">Acinetobacter tandoii DSM 14970 = CIP 107469</name>
    <dbReference type="NCBI Taxonomy" id="1120927"/>
    <lineage>
        <taxon>Bacteria</taxon>
        <taxon>Pseudomonadati</taxon>
        <taxon>Pseudomonadota</taxon>
        <taxon>Gammaproteobacteria</taxon>
        <taxon>Moraxellales</taxon>
        <taxon>Moraxellaceae</taxon>
        <taxon>Acinetobacter</taxon>
    </lineage>
</organism>
<reference evidence="1 2" key="1">
    <citation type="submission" date="2013-03" db="EMBL/GenBank/DDBJ databases">
        <title>The Genome Sequence of Acinetobacter tandoii CIP 107469.</title>
        <authorList>
            <consortium name="The Broad Institute Genome Sequencing Platform"/>
            <consortium name="The Broad Institute Genome Sequencing Center for Infectious Disease"/>
            <person name="Cerqueira G."/>
            <person name="Feldgarden M."/>
            <person name="Courvalin P."/>
            <person name="Perichon B."/>
            <person name="Grillot-Courvalin C."/>
            <person name="Clermont D."/>
            <person name="Rocha E."/>
            <person name="Yoon E.-J."/>
            <person name="Nemec A."/>
            <person name="Walker B."/>
            <person name="Young S.K."/>
            <person name="Zeng Q."/>
            <person name="Gargeya S."/>
            <person name="Fitzgerald M."/>
            <person name="Haas B."/>
            <person name="Abouelleil A."/>
            <person name="Alvarado L."/>
            <person name="Arachchi H.M."/>
            <person name="Berlin A.M."/>
            <person name="Chapman S.B."/>
            <person name="Dewar J."/>
            <person name="Goldberg J."/>
            <person name="Griggs A."/>
            <person name="Gujja S."/>
            <person name="Hansen M."/>
            <person name="Howarth C."/>
            <person name="Imamovic A."/>
            <person name="Larimer J."/>
            <person name="McCowan C."/>
            <person name="Murphy C."/>
            <person name="Neiman D."/>
            <person name="Pearson M."/>
            <person name="Priest M."/>
            <person name="Roberts A."/>
            <person name="Saif S."/>
            <person name="Shea T."/>
            <person name="Sisk P."/>
            <person name="Sykes S."/>
            <person name="Wortman J."/>
            <person name="Nusbaum C."/>
            <person name="Birren B."/>
        </authorList>
    </citation>
    <scope>NUCLEOTIDE SEQUENCE [LARGE SCALE GENOMIC DNA]</scope>
    <source>
        <strain evidence="1 2">CIP 107469</strain>
    </source>
</reference>
<dbReference type="AlphaFoldDB" id="R9AUX8"/>
<sequence>MKLTRKSTNETVTLSDGFLWSDEFDWNGIEQIIEPALDGTPIIQEGKWKSGRPISLTADKNMAWLKRHVVSRLKEWSLLQDEFFTLKFEYLHDAREFDVKFRHKDTAIEAQPVKEIPSVSEDEYYNVTLRFVELSDAN</sequence>
<dbReference type="PATRIC" id="fig|1120927.3.peg.2763"/>
<name>R9AUX8_9GAMM</name>
<dbReference type="OrthoDB" id="5432576at2"/>
<keyword evidence="2" id="KW-1185">Reference proteome</keyword>